<sequence length="455" mass="50435">MVRLVRLKNMGRSLIMKKLLSKSLSAILAGALLVSAIMTSCGGVDSSTEGNTSNTSDNSTSVSEGSSAAGQENKTLTVMGPAFLTPEKQQDWAECINEQTNITIEYEEAPLVYADSVNKMTTMLASGDDSIDIYHIDELMILSYLSAGFLEPIEDVVPMETTNDLLPGYAEKFLVRDNHLYGVGAELTGILFFVNQKMFDEAGVAVPTNQEEFIEAAQALTKDGQWGLIESWDKVSHLQDNLNRWSMMFGGDYLDWTNPKTQEAIKFMYSLAQEYKVLSLDSVADNYEIANQKMNDGLGAMYFQWAGAAQTFKSGGTYGEEIVVAPMPTFETNHTPMSSWMFVLNKNSQNKDVAKEFLNAMTESDAVTLFEAGTRQVTTANTAAWKDPDLAPLMNCVEEHQAYLDAGSLTVRDLLIKQNEFMDTAMGTLQRYLLNEISFEECIEQGQKQIDELKN</sequence>
<accession>A0A412B007</accession>
<protein>
    <submittedName>
        <fullName evidence="2">Extracellular solute-binding protein</fullName>
    </submittedName>
</protein>
<comment type="caution">
    <text evidence="2">The sequence shown here is derived from an EMBL/GenBank/DDBJ whole genome shotgun (WGS) entry which is preliminary data.</text>
</comment>
<dbReference type="SUPFAM" id="SSF53850">
    <property type="entry name" value="Periplasmic binding protein-like II"/>
    <property type="match status" value="1"/>
</dbReference>
<feature type="compositionally biased region" description="Low complexity" evidence="1">
    <location>
        <begin position="46"/>
        <end position="63"/>
    </location>
</feature>
<dbReference type="Proteomes" id="UP000284751">
    <property type="component" value="Unassembled WGS sequence"/>
</dbReference>
<dbReference type="AlphaFoldDB" id="A0A412B007"/>
<dbReference type="Pfam" id="PF01547">
    <property type="entry name" value="SBP_bac_1"/>
    <property type="match status" value="1"/>
</dbReference>
<feature type="region of interest" description="Disordered" evidence="1">
    <location>
        <begin position="44"/>
        <end position="71"/>
    </location>
</feature>
<dbReference type="EMBL" id="QRTC01000008">
    <property type="protein sequence ID" value="RGQ43093.1"/>
    <property type="molecule type" value="Genomic_DNA"/>
</dbReference>
<dbReference type="PANTHER" id="PTHR43649:SF12">
    <property type="entry name" value="DIACETYLCHITOBIOSE BINDING PROTEIN DASA"/>
    <property type="match status" value="1"/>
</dbReference>
<dbReference type="InterPro" id="IPR006059">
    <property type="entry name" value="SBP"/>
</dbReference>
<proteinExistence type="predicted"/>
<dbReference type="Gene3D" id="3.40.190.10">
    <property type="entry name" value="Periplasmic binding protein-like II"/>
    <property type="match status" value="1"/>
</dbReference>
<dbReference type="PANTHER" id="PTHR43649">
    <property type="entry name" value="ARABINOSE-BINDING PROTEIN-RELATED"/>
    <property type="match status" value="1"/>
</dbReference>
<dbReference type="InterPro" id="IPR050490">
    <property type="entry name" value="Bact_solute-bd_prot1"/>
</dbReference>
<evidence type="ECO:0000313" key="2">
    <source>
        <dbReference type="EMBL" id="RGQ43093.1"/>
    </source>
</evidence>
<organism evidence="2 3">
    <name type="scientific">[Clostridium] leptum</name>
    <dbReference type="NCBI Taxonomy" id="1535"/>
    <lineage>
        <taxon>Bacteria</taxon>
        <taxon>Bacillati</taxon>
        <taxon>Bacillota</taxon>
        <taxon>Clostridia</taxon>
        <taxon>Eubacteriales</taxon>
        <taxon>Oscillospiraceae</taxon>
        <taxon>Oscillospiraceae incertae sedis</taxon>
    </lineage>
</organism>
<reference evidence="2 3" key="1">
    <citation type="submission" date="2018-08" db="EMBL/GenBank/DDBJ databases">
        <title>A genome reference for cultivated species of the human gut microbiota.</title>
        <authorList>
            <person name="Zou Y."/>
            <person name="Xue W."/>
            <person name="Luo G."/>
        </authorList>
    </citation>
    <scope>NUCLEOTIDE SEQUENCE [LARGE SCALE GENOMIC DNA]</scope>
    <source>
        <strain evidence="2 3">AF28-26</strain>
    </source>
</reference>
<evidence type="ECO:0000313" key="3">
    <source>
        <dbReference type="Proteomes" id="UP000284751"/>
    </source>
</evidence>
<evidence type="ECO:0000256" key="1">
    <source>
        <dbReference type="SAM" id="MobiDB-lite"/>
    </source>
</evidence>
<gene>
    <name evidence="2" type="ORF">DWY99_03640</name>
</gene>
<name>A0A412B007_9FIRM</name>